<keyword evidence="6" id="KW-0808">Transferase</keyword>
<dbReference type="InterPro" id="IPR029061">
    <property type="entry name" value="THDP-binding"/>
</dbReference>
<comment type="cofactor">
    <cofactor evidence="2">
        <name>thiamine diphosphate</name>
        <dbReference type="ChEBI" id="CHEBI:58937"/>
    </cofactor>
</comment>
<dbReference type="InterPro" id="IPR020826">
    <property type="entry name" value="Transketolase_BS"/>
</dbReference>
<evidence type="ECO:0000256" key="5">
    <source>
        <dbReference type="ARBA" id="ARBA00013152"/>
    </source>
</evidence>
<dbReference type="FunFam" id="3.40.50.970:FF:000004">
    <property type="entry name" value="Transketolase"/>
    <property type="match status" value="1"/>
</dbReference>
<dbReference type="InterPro" id="IPR055152">
    <property type="entry name" value="Transketolase-like_C_2"/>
</dbReference>
<dbReference type="NCBIfam" id="TIGR00232">
    <property type="entry name" value="tktlase_bact"/>
    <property type="match status" value="1"/>
</dbReference>
<dbReference type="AlphaFoldDB" id="A0A6J7BBC2"/>
<dbReference type="InterPro" id="IPR033247">
    <property type="entry name" value="Transketolase_fam"/>
</dbReference>
<dbReference type="FunFam" id="3.40.50.920:FF:000003">
    <property type="entry name" value="Transketolase"/>
    <property type="match status" value="1"/>
</dbReference>
<dbReference type="SUPFAM" id="SSF52518">
    <property type="entry name" value="Thiamin diphosphate-binding fold (THDP-binding)"/>
    <property type="match status" value="2"/>
</dbReference>
<dbReference type="Gene3D" id="3.40.50.920">
    <property type="match status" value="1"/>
</dbReference>
<reference evidence="12" key="1">
    <citation type="submission" date="2020-05" db="EMBL/GenBank/DDBJ databases">
        <authorList>
            <person name="Chiriac C."/>
            <person name="Salcher M."/>
            <person name="Ghai R."/>
            <person name="Kavagutti S V."/>
        </authorList>
    </citation>
    <scope>NUCLEOTIDE SEQUENCE</scope>
</reference>
<keyword evidence="9" id="KW-0786">Thiamine pyrophosphate</keyword>
<accession>A0A6J7BBC2</accession>
<evidence type="ECO:0000256" key="10">
    <source>
        <dbReference type="ARBA" id="ARBA00049473"/>
    </source>
</evidence>
<gene>
    <name evidence="12" type="ORF">UFOPK3255_00622</name>
</gene>
<dbReference type="Pfam" id="PF00456">
    <property type="entry name" value="Transketolase_N"/>
    <property type="match status" value="1"/>
</dbReference>
<keyword evidence="7" id="KW-0479">Metal-binding</keyword>
<evidence type="ECO:0000313" key="12">
    <source>
        <dbReference type="EMBL" id="CAB4842757.1"/>
    </source>
</evidence>
<evidence type="ECO:0000256" key="3">
    <source>
        <dbReference type="ARBA" id="ARBA00007131"/>
    </source>
</evidence>
<dbReference type="CDD" id="cd02012">
    <property type="entry name" value="TPP_TK"/>
    <property type="match status" value="1"/>
</dbReference>
<dbReference type="FunFam" id="3.40.50.970:FF:000003">
    <property type="entry name" value="Transketolase"/>
    <property type="match status" value="1"/>
</dbReference>
<evidence type="ECO:0000256" key="2">
    <source>
        <dbReference type="ARBA" id="ARBA00001964"/>
    </source>
</evidence>
<dbReference type="GO" id="GO:0004802">
    <property type="term" value="F:transketolase activity"/>
    <property type="evidence" value="ECO:0007669"/>
    <property type="project" value="UniProtKB-EC"/>
</dbReference>
<evidence type="ECO:0000256" key="4">
    <source>
        <dbReference type="ARBA" id="ARBA00011738"/>
    </source>
</evidence>
<dbReference type="InterPro" id="IPR005475">
    <property type="entry name" value="Transketolase-like_Pyr-bd"/>
</dbReference>
<dbReference type="PROSITE" id="PS00802">
    <property type="entry name" value="TRANSKETOLASE_2"/>
    <property type="match status" value="1"/>
</dbReference>
<dbReference type="InterPro" id="IPR009014">
    <property type="entry name" value="Transketo_C/PFOR_II"/>
</dbReference>
<dbReference type="GO" id="GO:0006098">
    <property type="term" value="P:pentose-phosphate shunt"/>
    <property type="evidence" value="ECO:0007669"/>
    <property type="project" value="TreeGrafter"/>
</dbReference>
<evidence type="ECO:0000256" key="9">
    <source>
        <dbReference type="ARBA" id="ARBA00023052"/>
    </source>
</evidence>
<dbReference type="SUPFAM" id="SSF52922">
    <property type="entry name" value="TK C-terminal domain-like"/>
    <property type="match status" value="1"/>
</dbReference>
<evidence type="ECO:0000256" key="7">
    <source>
        <dbReference type="ARBA" id="ARBA00022723"/>
    </source>
</evidence>
<organism evidence="12">
    <name type="scientific">freshwater metagenome</name>
    <dbReference type="NCBI Taxonomy" id="449393"/>
    <lineage>
        <taxon>unclassified sequences</taxon>
        <taxon>metagenomes</taxon>
        <taxon>ecological metagenomes</taxon>
    </lineage>
</organism>
<dbReference type="InterPro" id="IPR005478">
    <property type="entry name" value="Transketolase_bac-like"/>
</dbReference>
<dbReference type="GO" id="GO:0005829">
    <property type="term" value="C:cytosol"/>
    <property type="evidence" value="ECO:0007669"/>
    <property type="project" value="TreeGrafter"/>
</dbReference>
<dbReference type="PROSITE" id="PS00801">
    <property type="entry name" value="TRANSKETOLASE_1"/>
    <property type="match status" value="1"/>
</dbReference>
<feature type="domain" description="Transketolase-like pyrimidine-binding" evidence="11">
    <location>
        <begin position="366"/>
        <end position="543"/>
    </location>
</feature>
<dbReference type="SMART" id="SM00861">
    <property type="entry name" value="Transket_pyr"/>
    <property type="match status" value="1"/>
</dbReference>
<dbReference type="PANTHER" id="PTHR43522:SF2">
    <property type="entry name" value="TRANSKETOLASE 1-RELATED"/>
    <property type="match status" value="1"/>
</dbReference>
<name>A0A6J7BBC2_9ZZZZ</name>
<dbReference type="CDD" id="cd07033">
    <property type="entry name" value="TPP_PYR_DXS_TK_like"/>
    <property type="match status" value="1"/>
</dbReference>
<sequence length="681" mass="72618">MNTPAAWSELDDRAVAYARALAADAVQNVGNGHPGTAMSLAPVAYLLFQHHLVHDPSDPSWLGRDRFILSCGHSSLTLYTQLFYSGYGLEMHDLESFRTWGSLTPGHPEFGHTAGVEMTTGPLGQGVATAVGMAMAARYERGLLDPDAAPGSSLFDHSIWVICSDGDLQEGVSAEASSLAGTQELGNLNIIYDDNEISIEGDVHNAFTEDVSMRYRAYGWHVIDVAATNDGSVDIAALNAAMLAAKKEITKPTLIRLKTVIAWPAPTLRGTGKSHGSALGEQEIAATKLLLGLNPDEHFAMPNEVLTHVRQVKVRGAARRSEWNATFSAWSSANTDAATLLQRLQKRELPANWDSRLPVFESGKDIATRAAFGEVLQAIAATLPELWGGSADLAGSNNTSIEGGGSFLPATSVIKAANPYGRIIHFGIREHAMGSILNGITLHGLTRSFGGTFAVFSDYMRPAVRLAALMNIPSIFVWTHDSIGVGEDGPTHQPIEHFAALRAIPGLDIVRPGDANEVAHAWRQIIIGNRPAGILLSRQNLPVFDRSICSPASGTAKGAYVLKDAQSPVAVLIATGSEVSLALDVQSALSSQGVNVRVVSAPCLEWFAEQDAAYKESVLPASIPLRVSIEVGIAQGWRELIGDAGISISLEHYGASADAKRLFKEFGFSVESIVARVKAAL</sequence>
<comment type="similarity">
    <text evidence="3">Belongs to the transketolase family.</text>
</comment>
<evidence type="ECO:0000256" key="8">
    <source>
        <dbReference type="ARBA" id="ARBA00022842"/>
    </source>
</evidence>
<dbReference type="Pfam" id="PF22613">
    <property type="entry name" value="Transketolase_C_1"/>
    <property type="match status" value="1"/>
</dbReference>
<dbReference type="EC" id="2.2.1.1" evidence="5"/>
<evidence type="ECO:0000256" key="6">
    <source>
        <dbReference type="ARBA" id="ARBA00022679"/>
    </source>
</evidence>
<evidence type="ECO:0000259" key="11">
    <source>
        <dbReference type="SMART" id="SM00861"/>
    </source>
</evidence>
<dbReference type="InterPro" id="IPR005474">
    <property type="entry name" value="Transketolase_N"/>
</dbReference>
<dbReference type="PANTHER" id="PTHR43522">
    <property type="entry name" value="TRANSKETOLASE"/>
    <property type="match status" value="1"/>
</dbReference>
<evidence type="ECO:0000256" key="1">
    <source>
        <dbReference type="ARBA" id="ARBA00001946"/>
    </source>
</evidence>
<dbReference type="EMBL" id="CAFAZY010000067">
    <property type="protein sequence ID" value="CAB4842757.1"/>
    <property type="molecule type" value="Genomic_DNA"/>
</dbReference>
<dbReference type="InterPro" id="IPR049557">
    <property type="entry name" value="Transketolase_CS"/>
</dbReference>
<proteinExistence type="inferred from homology"/>
<comment type="catalytic activity">
    <reaction evidence="10">
        <text>D-sedoheptulose 7-phosphate + D-glyceraldehyde 3-phosphate = aldehydo-D-ribose 5-phosphate + D-xylulose 5-phosphate</text>
        <dbReference type="Rhea" id="RHEA:10508"/>
        <dbReference type="ChEBI" id="CHEBI:57483"/>
        <dbReference type="ChEBI" id="CHEBI:57737"/>
        <dbReference type="ChEBI" id="CHEBI:58273"/>
        <dbReference type="ChEBI" id="CHEBI:59776"/>
        <dbReference type="EC" id="2.2.1.1"/>
    </reaction>
</comment>
<dbReference type="GO" id="GO:0046872">
    <property type="term" value="F:metal ion binding"/>
    <property type="evidence" value="ECO:0007669"/>
    <property type="project" value="UniProtKB-KW"/>
</dbReference>
<dbReference type="Pfam" id="PF02779">
    <property type="entry name" value="Transket_pyr"/>
    <property type="match status" value="1"/>
</dbReference>
<comment type="subunit">
    <text evidence="4">Homodimer.</text>
</comment>
<keyword evidence="8" id="KW-0460">Magnesium</keyword>
<comment type="cofactor">
    <cofactor evidence="1">
        <name>Mg(2+)</name>
        <dbReference type="ChEBI" id="CHEBI:18420"/>
    </cofactor>
</comment>
<protein>
    <recommendedName>
        <fullName evidence="5">transketolase</fullName>
        <ecNumber evidence="5">2.2.1.1</ecNumber>
    </recommendedName>
</protein>
<dbReference type="Gene3D" id="3.40.50.970">
    <property type="match status" value="2"/>
</dbReference>